<dbReference type="Proteomes" id="UP000598174">
    <property type="component" value="Unassembled WGS sequence"/>
</dbReference>
<comment type="caution">
    <text evidence="2">The sequence shown here is derived from an EMBL/GenBank/DDBJ whole genome shotgun (WGS) entry which is preliminary data.</text>
</comment>
<evidence type="ECO:0000313" key="3">
    <source>
        <dbReference type="Proteomes" id="UP000598174"/>
    </source>
</evidence>
<accession>A0A919J5R1</accession>
<dbReference type="AlphaFoldDB" id="A0A919J5R1"/>
<proteinExistence type="predicted"/>
<gene>
    <name evidence="2" type="ORF">Afe05nite_71810</name>
</gene>
<organism evidence="2 3">
    <name type="scientific">Paractinoplanes ferrugineus</name>
    <dbReference type="NCBI Taxonomy" id="113564"/>
    <lineage>
        <taxon>Bacteria</taxon>
        <taxon>Bacillati</taxon>
        <taxon>Actinomycetota</taxon>
        <taxon>Actinomycetes</taxon>
        <taxon>Micromonosporales</taxon>
        <taxon>Micromonosporaceae</taxon>
        <taxon>Paractinoplanes</taxon>
    </lineage>
</organism>
<evidence type="ECO:0000313" key="2">
    <source>
        <dbReference type="EMBL" id="GIE15341.1"/>
    </source>
</evidence>
<reference evidence="2" key="1">
    <citation type="submission" date="2021-01" db="EMBL/GenBank/DDBJ databases">
        <title>Whole genome shotgun sequence of Actinoplanes ferrugineus NBRC 15555.</title>
        <authorList>
            <person name="Komaki H."/>
            <person name="Tamura T."/>
        </authorList>
    </citation>
    <scope>NUCLEOTIDE SEQUENCE</scope>
    <source>
        <strain evidence="2">NBRC 15555</strain>
    </source>
</reference>
<feature type="region of interest" description="Disordered" evidence="1">
    <location>
        <begin position="1"/>
        <end position="26"/>
    </location>
</feature>
<dbReference type="EMBL" id="BOMM01000065">
    <property type="protein sequence ID" value="GIE15341.1"/>
    <property type="molecule type" value="Genomic_DNA"/>
</dbReference>
<protein>
    <submittedName>
        <fullName evidence="2">Uncharacterized protein</fullName>
    </submittedName>
</protein>
<keyword evidence="3" id="KW-1185">Reference proteome</keyword>
<dbReference type="RefSeq" id="WP_203821711.1">
    <property type="nucleotide sequence ID" value="NZ_BOMM01000065.1"/>
</dbReference>
<name>A0A919J5R1_9ACTN</name>
<sequence length="140" mass="15275">MTQTPVRPSPRRPGFRPPADSPATAVLATTRVEAKVAVDSECESDYSPCVPIAGDVACADGSGNGPVDVAVPVTEVAVVNVWNDEPENPSMTDVRLFLDDYPETFEHGKLPSLVWNDEQGWRNDRPSRFVSALRNALRRV</sequence>
<evidence type="ECO:0000256" key="1">
    <source>
        <dbReference type="SAM" id="MobiDB-lite"/>
    </source>
</evidence>